<feature type="region of interest" description="Disordered" evidence="1">
    <location>
        <begin position="1"/>
        <end position="40"/>
    </location>
</feature>
<accession>A0A3R8Q4V7</accession>
<feature type="domain" description="A-factor biosynthesis hotdog" evidence="2">
    <location>
        <begin position="47"/>
        <end position="185"/>
    </location>
</feature>
<comment type="caution">
    <text evidence="3">The sequence shown here is derived from an EMBL/GenBank/DDBJ whole genome shotgun (WGS) entry which is preliminary data.</text>
</comment>
<dbReference type="NCBIfam" id="NF041195">
    <property type="entry name" value="ScbA_BarX_GamBu"/>
    <property type="match status" value="1"/>
</dbReference>
<protein>
    <recommendedName>
        <fullName evidence="2">A-factor biosynthesis hotdog domain-containing protein</fullName>
    </recommendedName>
</protein>
<dbReference type="GO" id="GO:0016740">
    <property type="term" value="F:transferase activity"/>
    <property type="evidence" value="ECO:0007669"/>
    <property type="project" value="InterPro"/>
</dbReference>
<gene>
    <name evidence="3" type="ORF">CQW44_36200</name>
</gene>
<evidence type="ECO:0000259" key="2">
    <source>
        <dbReference type="Pfam" id="PF03756"/>
    </source>
</evidence>
<dbReference type="InterPro" id="IPR047757">
    <property type="entry name" value="AfsA-like"/>
</dbReference>
<dbReference type="Pfam" id="PF03756">
    <property type="entry name" value="AfsA"/>
    <property type="match status" value="2"/>
</dbReference>
<organism evidence="3 4">
    <name type="scientific">Streptomyces griseofuscus</name>
    <dbReference type="NCBI Taxonomy" id="146922"/>
    <lineage>
        <taxon>Bacteria</taxon>
        <taxon>Bacillati</taxon>
        <taxon>Actinomycetota</taxon>
        <taxon>Actinomycetes</taxon>
        <taxon>Kitasatosporales</taxon>
        <taxon>Streptomycetaceae</taxon>
        <taxon>Streptomyces</taxon>
    </lineage>
</organism>
<proteinExistence type="predicted"/>
<dbReference type="InterPro" id="IPR005509">
    <property type="entry name" value="AfsA_hotdog_dom"/>
</dbReference>
<dbReference type="Proteomes" id="UP000276379">
    <property type="component" value="Unassembled WGS sequence"/>
</dbReference>
<feature type="compositionally biased region" description="Basic residues" evidence="1">
    <location>
        <begin position="1"/>
        <end position="17"/>
    </location>
</feature>
<evidence type="ECO:0000313" key="3">
    <source>
        <dbReference type="EMBL" id="RRQ78544.1"/>
    </source>
</evidence>
<sequence length="349" mass="38591">MIQRDGRRRQPNVRHRGPSCPKRGITVPRTAQEPAPSSWIPVPRSHVHKHNADEAMLTAWRQTGPDTFLIRALWPGSHSFYSTGTDGTDPLLFGETVRQCLPMLSHAAYEVPLGHHLLWETYDYSLTPGRPADGSRPCPHTMPREITLYVRCTDVTRRGARAASATVHIRALHGDSLIGTATTRFAVQSPAVYRRLRAGYADTAHALERRLLPPAPLPAREAGRERTRDVVLAPTTVPGRHQLRVDTGHPVLFDHPVDHVPGILLLDAARQAAHAASAARPCQAIGMTTRFFRYVEFDAPCWIDTAADPAAPTRLRVTARQYGRECFTASVALTTVPRANDRFEMCGVG</sequence>
<evidence type="ECO:0000313" key="4">
    <source>
        <dbReference type="Proteomes" id="UP000276379"/>
    </source>
</evidence>
<dbReference type="AlphaFoldDB" id="A0A3R8Q4V7"/>
<reference evidence="3 4" key="1">
    <citation type="submission" date="2017-10" db="EMBL/GenBank/DDBJ databases">
        <title>Draft genome of actinobacteria isolated from guarana (Paullinia cupana (Mart.) Ducke.</title>
        <authorList>
            <person name="Siqueira K.A."/>
            <person name="Liotti R.G."/>
            <person name="Mendes T.A."/>
            <person name="Soares M.A."/>
        </authorList>
    </citation>
    <scope>NUCLEOTIDE SEQUENCE [LARGE SCALE GENOMIC DNA]</scope>
    <source>
        <strain evidence="3 4">199</strain>
    </source>
</reference>
<evidence type="ECO:0000256" key="1">
    <source>
        <dbReference type="SAM" id="MobiDB-lite"/>
    </source>
</evidence>
<dbReference type="EMBL" id="PDES01000021">
    <property type="protein sequence ID" value="RRQ78544.1"/>
    <property type="molecule type" value="Genomic_DNA"/>
</dbReference>
<feature type="domain" description="A-factor biosynthesis hotdog" evidence="2">
    <location>
        <begin position="223"/>
        <end position="332"/>
    </location>
</feature>
<keyword evidence="4" id="KW-1185">Reference proteome</keyword>
<name>A0A3R8Q4V7_9ACTN</name>